<reference evidence="2 3" key="1">
    <citation type="journal article" date="2018" name="Aquat. Microb. Ecol.">
        <title>Gammaproteobacterial methanotrophs dominate.</title>
        <authorList>
            <person name="Rissanen A.J."/>
            <person name="Saarenheimo J."/>
            <person name="Tiirola M."/>
            <person name="Peura S."/>
            <person name="Aalto S.L."/>
            <person name="Karvinen A."/>
            <person name="Nykanen H."/>
        </authorList>
    </citation>
    <scope>NUCLEOTIDE SEQUENCE [LARGE SCALE GENOMIC DNA]</scope>
    <source>
        <strain evidence="2">AMbin10</strain>
    </source>
</reference>
<protein>
    <recommendedName>
        <fullName evidence="4">Thioredoxin-like fold domain-containing protein</fullName>
    </recommendedName>
</protein>
<evidence type="ECO:0000256" key="1">
    <source>
        <dbReference type="SAM" id="MobiDB-lite"/>
    </source>
</evidence>
<dbReference type="EMBL" id="QJPH01000275">
    <property type="protein sequence ID" value="PZN81139.1"/>
    <property type="molecule type" value="Genomic_DNA"/>
</dbReference>
<sequence length="115" mass="12803">MFVDPRCPYCGKVQKQMEALKGQYTFKLVPIPVLGQESQNLAVKIGCLLQTSSKDKARDALMHQAYDTLPSERLQMRPRTRATGAGDSQAVRHRRCAIFNCAGWPHLQGRTGQSG</sequence>
<dbReference type="Gene3D" id="3.40.30.10">
    <property type="entry name" value="Glutaredoxin"/>
    <property type="match status" value="1"/>
</dbReference>
<feature type="region of interest" description="Disordered" evidence="1">
    <location>
        <begin position="68"/>
        <end position="88"/>
    </location>
</feature>
<organism evidence="2 3">
    <name type="scientific">Candidatus Methylumidiphilus alinenensis</name>
    <dbReference type="NCBI Taxonomy" id="2202197"/>
    <lineage>
        <taxon>Bacteria</taxon>
        <taxon>Pseudomonadati</taxon>
        <taxon>Pseudomonadota</taxon>
        <taxon>Gammaproteobacteria</taxon>
        <taxon>Methylococcales</taxon>
        <taxon>Candidatus Methylumidiphilus</taxon>
    </lineage>
</organism>
<dbReference type="InterPro" id="IPR036249">
    <property type="entry name" value="Thioredoxin-like_sf"/>
</dbReference>
<dbReference type="Proteomes" id="UP000249396">
    <property type="component" value="Unassembled WGS sequence"/>
</dbReference>
<dbReference type="AlphaFoldDB" id="A0A2W4RH65"/>
<evidence type="ECO:0000313" key="2">
    <source>
        <dbReference type="EMBL" id="PZN81139.1"/>
    </source>
</evidence>
<dbReference type="SUPFAM" id="SSF52833">
    <property type="entry name" value="Thioredoxin-like"/>
    <property type="match status" value="1"/>
</dbReference>
<proteinExistence type="predicted"/>
<gene>
    <name evidence="2" type="ORF">DM484_08895</name>
</gene>
<accession>A0A2W4RH65</accession>
<comment type="caution">
    <text evidence="2">The sequence shown here is derived from an EMBL/GenBank/DDBJ whole genome shotgun (WGS) entry which is preliminary data.</text>
</comment>
<name>A0A2W4RH65_9GAMM</name>
<evidence type="ECO:0008006" key="4">
    <source>
        <dbReference type="Google" id="ProtNLM"/>
    </source>
</evidence>
<evidence type="ECO:0000313" key="3">
    <source>
        <dbReference type="Proteomes" id="UP000249396"/>
    </source>
</evidence>